<name>A0A085NBP2_9BILA</name>
<reference evidence="2" key="1">
    <citation type="journal article" date="2014" name="Nat. Genet.">
        <title>Genome and transcriptome of the porcine whipworm Trichuris suis.</title>
        <authorList>
            <person name="Jex A.R."/>
            <person name="Nejsum P."/>
            <person name="Schwarz E.M."/>
            <person name="Hu L."/>
            <person name="Young N.D."/>
            <person name="Hall R.S."/>
            <person name="Korhonen P.K."/>
            <person name="Liao S."/>
            <person name="Thamsborg S."/>
            <person name="Xia J."/>
            <person name="Xu P."/>
            <person name="Wang S."/>
            <person name="Scheerlinck J.P."/>
            <person name="Hofmann A."/>
            <person name="Sternberg P.W."/>
            <person name="Wang J."/>
            <person name="Gasser R.B."/>
        </authorList>
    </citation>
    <scope>NUCLEOTIDE SEQUENCE [LARGE SCALE GENOMIC DNA]</scope>
    <source>
        <strain evidence="2">DCEP-RM93F</strain>
    </source>
</reference>
<gene>
    <name evidence="2" type="ORF">M514_21032</name>
</gene>
<feature type="region of interest" description="Disordered" evidence="1">
    <location>
        <begin position="62"/>
        <end position="90"/>
    </location>
</feature>
<dbReference type="AlphaFoldDB" id="A0A085NBP2"/>
<dbReference type="EMBL" id="KL367520">
    <property type="protein sequence ID" value="KFD66888.1"/>
    <property type="molecule type" value="Genomic_DNA"/>
</dbReference>
<sequence>MKIDCLVTRHTVFMDSNGDVFDCTSDRKVKDSQLDNQEPEEEENLVMLLSQPSKMLKERSPGLLQSWGNTSGRNREGSISSKKSTGDLNNQNPFAKFSRVGLFSALLPPNPHRRPLATFRGPSFPAGRLLSVPLGVRDASGLVSQVIATKELDHPSVPNGIEVAGPVMAWQELSPGVPNKYRKLRSSFVMTLEFGSA</sequence>
<evidence type="ECO:0000256" key="1">
    <source>
        <dbReference type="SAM" id="MobiDB-lite"/>
    </source>
</evidence>
<evidence type="ECO:0000313" key="2">
    <source>
        <dbReference type="EMBL" id="KFD66888.1"/>
    </source>
</evidence>
<protein>
    <submittedName>
        <fullName evidence="2">Uncharacterized protein</fullName>
    </submittedName>
</protein>
<accession>A0A085NBP2</accession>
<proteinExistence type="predicted"/>
<organism evidence="2">
    <name type="scientific">Trichuris suis</name>
    <name type="common">pig whipworm</name>
    <dbReference type="NCBI Taxonomy" id="68888"/>
    <lineage>
        <taxon>Eukaryota</taxon>
        <taxon>Metazoa</taxon>
        <taxon>Ecdysozoa</taxon>
        <taxon>Nematoda</taxon>
        <taxon>Enoplea</taxon>
        <taxon>Dorylaimia</taxon>
        <taxon>Trichinellida</taxon>
        <taxon>Trichuridae</taxon>
        <taxon>Trichuris</taxon>
    </lineage>
</organism>
<dbReference type="Proteomes" id="UP000030758">
    <property type="component" value="Unassembled WGS sequence"/>
</dbReference>
<feature type="compositionally biased region" description="Polar residues" evidence="1">
    <location>
        <begin position="66"/>
        <end position="90"/>
    </location>
</feature>